<feature type="region of interest" description="Disordered" evidence="2">
    <location>
        <begin position="902"/>
        <end position="957"/>
    </location>
</feature>
<dbReference type="GO" id="GO:0005737">
    <property type="term" value="C:cytoplasm"/>
    <property type="evidence" value="ECO:0007669"/>
    <property type="project" value="TreeGrafter"/>
</dbReference>
<keyword evidence="1" id="KW-0175">Coiled coil</keyword>
<comment type="caution">
    <text evidence="4">The sequence shown here is derived from an EMBL/GenBank/DDBJ whole genome shotgun (WGS) entry which is preliminary data.</text>
</comment>
<feature type="domain" description="SAC3/GANP/THP3 conserved" evidence="3">
    <location>
        <begin position="70"/>
        <end position="405"/>
    </location>
</feature>
<evidence type="ECO:0000313" key="4">
    <source>
        <dbReference type="EMBL" id="EZG43473.1"/>
    </source>
</evidence>
<gene>
    <name evidence="4" type="ORF">GNI_170820</name>
</gene>
<dbReference type="Proteomes" id="UP000019763">
    <property type="component" value="Unassembled WGS sequence"/>
</dbReference>
<evidence type="ECO:0000256" key="1">
    <source>
        <dbReference type="SAM" id="Coils"/>
    </source>
</evidence>
<feature type="compositionally biased region" description="Basic and acidic residues" evidence="2">
    <location>
        <begin position="948"/>
        <end position="957"/>
    </location>
</feature>
<feature type="region of interest" description="Disordered" evidence="2">
    <location>
        <begin position="476"/>
        <end position="561"/>
    </location>
</feature>
<dbReference type="PANTHER" id="PTHR12436">
    <property type="entry name" value="80 KDA MCM3-ASSOCIATED PROTEIN"/>
    <property type="match status" value="1"/>
</dbReference>
<dbReference type="eggNOG" id="KOG1860">
    <property type="taxonomic scope" value="Eukaryota"/>
</dbReference>
<feature type="compositionally biased region" description="Pro residues" evidence="2">
    <location>
        <begin position="521"/>
        <end position="543"/>
    </location>
</feature>
<dbReference type="PANTHER" id="PTHR12436:SF3">
    <property type="entry name" value="GERMINAL-CENTER ASSOCIATED NUCLEAR PROTEIN"/>
    <property type="match status" value="1"/>
</dbReference>
<evidence type="ECO:0000256" key="2">
    <source>
        <dbReference type="SAM" id="MobiDB-lite"/>
    </source>
</evidence>
<feature type="compositionally biased region" description="Polar residues" evidence="2">
    <location>
        <begin position="476"/>
        <end position="500"/>
    </location>
</feature>
<dbReference type="Gene3D" id="1.25.40.990">
    <property type="match status" value="1"/>
</dbReference>
<keyword evidence="5" id="KW-1185">Reference proteome</keyword>
<feature type="compositionally biased region" description="Low complexity" evidence="2">
    <location>
        <begin position="934"/>
        <end position="946"/>
    </location>
</feature>
<dbReference type="InterPro" id="IPR005062">
    <property type="entry name" value="SAC3/GANP/THP3_conserved"/>
</dbReference>
<reference evidence="4" key="1">
    <citation type="submission" date="2013-12" db="EMBL/GenBank/DDBJ databases">
        <authorList>
            <person name="Omoto C.K."/>
            <person name="Sibley D."/>
            <person name="Venepally P."/>
            <person name="Hadjithomas M."/>
            <person name="Karamycheva S."/>
            <person name="Brunk B."/>
            <person name="Roos D."/>
            <person name="Caler E."/>
            <person name="Lorenzi H."/>
        </authorList>
    </citation>
    <scope>NUCLEOTIDE SEQUENCE</scope>
</reference>
<dbReference type="GO" id="GO:0006406">
    <property type="term" value="P:mRNA export from nucleus"/>
    <property type="evidence" value="ECO:0007669"/>
    <property type="project" value="TreeGrafter"/>
</dbReference>
<dbReference type="Pfam" id="PF03399">
    <property type="entry name" value="SAC3_GANP"/>
    <property type="match status" value="1"/>
</dbReference>
<protein>
    <submittedName>
        <fullName evidence="4">SAC3/GANP family protein</fullName>
    </submittedName>
</protein>
<dbReference type="GeneID" id="22915843"/>
<feature type="region of interest" description="Disordered" evidence="2">
    <location>
        <begin position="603"/>
        <end position="702"/>
    </location>
</feature>
<dbReference type="VEuPathDB" id="CryptoDB:GNI_170820"/>
<feature type="compositionally biased region" description="Low complexity" evidence="2">
    <location>
        <begin position="632"/>
        <end position="643"/>
    </location>
</feature>
<dbReference type="RefSeq" id="XP_011133300.1">
    <property type="nucleotide sequence ID" value="XM_011134998.1"/>
</dbReference>
<dbReference type="InterPro" id="IPR045107">
    <property type="entry name" value="SAC3/GANP/THP3"/>
</dbReference>
<evidence type="ECO:0000313" key="5">
    <source>
        <dbReference type="Proteomes" id="UP000019763"/>
    </source>
</evidence>
<sequence length="1361" mass="149812">MSKDGGLRSQLLEPVGSEIPPFGQLFGREEHRLLSRSNDNTWERVLNSVQTLEGLAGVGGGQFVGGLLGMCTAVEMVDKQLTSTTNDLERIANDRDIEGRYVNVHLAVKSFQRSDASKTFKPTETRSVVWCRRTVDMCLKLHGSADDPDATPIWLYQQGRKYRFLDVYNFLRDRFRGLWQDLTIQHSPTHQGNIEVLEISCRLLILAEELLADDPEFTSVQNNNLLSTCLDKLMASYEAVRETLRNSPSKHEWPVSSALQSNLDDHRLQELKDILVYESPFEAEFWCYRILLCLSSQDSSSALHVMFKVPDSFKQNPLVRLATAAVNAFYGGNETRFFKFTPQAPPLLAILLNKYNDLARVRLLGKVACDSIRRQNSRIPLATFGRLFLLNNPKSINNFCSLVNATILPTNQTDNNNYVEVSQAVAPTITSHTTDPQLISNINRHSGGRLRLLDPRLSTTSDLDDSVVRRHNTVRRNSISLNSSNGRGSSMFGGSTTPRTNIRAHPGRTTERFPSSGFPPSGLPPSGFPPSGFPPSGFPPSGFPPSDISSTPHPPVSSWLAPELSSAGGRLKRKLPTPILSSAVDPLPRNFSASRSSFACSTLEGHDAGNKQGPLTTERFDSGRGRHSLLGDRAAASPSLASRADPELELDGSSSRPAGSAVDGENISEAGEAQVHAEIRKRRLSGDGGLPKKRKEAGSSSWASEDDLVIGASCSMEREIKAYGRDVYRSVEVASEHLDVSCLDEFGSSWAVEELQRALQVPSERLCEKLPERPSEKLPVPLLTSPPLSLPEPTVCLYTLNVAGSIHCPLASMLDAYVLGTRSTSGLLMDWYRSPQEPRLAESPTTGSQLTDLQMAQQAKACLRSYLCFKSRGAALCATAIRYNSYRVECELGADVHSPVNTSPAKSSVTFAARPCPSSRTNSSDVNAWHSLGSHSPASNSPASARRPGREVRGKEVPTVDRHEAVANVIYCCTTELKLSKIKLDTANPWRIENAVGLTSELDRVNSWLNANAPKCHTLTLLWRAKSRSKLSKTAGDRDNMGRHMSRCVQQAVKKCIAASPWLQDLDYRLHGENHSLVLVYAPSKKLSHTCAENEEALSSAPGSGRGARLDHELHRSESCQRLHFMTASVSHAFQRVVRAYIKAAAEDVIENPVSGVLTLATGDAESTLSRSASPILAGIAVYWKPVVSYTLPFMLLHIWKRQMRSATLRSSITEMLDCLDTGIASFLALPYWKPAPVDRDLAALVDGGLTSFLNLRKVRKILKKIRKACKAYKQNCAEIIDTLKEEEAAVTLKIPQIATIEAATERLRKARKLIREIVRKSVMAVETQLSTEIMKMTFVLPLPLHLCKSDFRSRARGVPA</sequence>
<accession>A0A023AYG6</accession>
<dbReference type="EMBL" id="AFNH02001280">
    <property type="protein sequence ID" value="EZG43473.1"/>
    <property type="molecule type" value="Genomic_DNA"/>
</dbReference>
<dbReference type="GO" id="GO:0070390">
    <property type="term" value="C:transcription export complex 2"/>
    <property type="evidence" value="ECO:0007669"/>
    <property type="project" value="TreeGrafter"/>
</dbReference>
<dbReference type="OrthoDB" id="264795at2759"/>
<organism evidence="4 5">
    <name type="scientific">Gregarina niphandrodes</name>
    <name type="common">Septate eugregarine</name>
    <dbReference type="NCBI Taxonomy" id="110365"/>
    <lineage>
        <taxon>Eukaryota</taxon>
        <taxon>Sar</taxon>
        <taxon>Alveolata</taxon>
        <taxon>Apicomplexa</taxon>
        <taxon>Conoidasida</taxon>
        <taxon>Gregarinasina</taxon>
        <taxon>Eugregarinorida</taxon>
        <taxon>Gregarinidae</taxon>
        <taxon>Gregarina</taxon>
    </lineage>
</organism>
<evidence type="ECO:0000259" key="3">
    <source>
        <dbReference type="Pfam" id="PF03399"/>
    </source>
</evidence>
<feature type="coiled-coil region" evidence="1">
    <location>
        <begin position="1256"/>
        <end position="1321"/>
    </location>
</feature>
<name>A0A023AYG6_GRENI</name>
<proteinExistence type="predicted"/>